<dbReference type="Pfam" id="PF01968">
    <property type="entry name" value="Hydantoinase_A"/>
    <property type="match status" value="1"/>
</dbReference>
<name>A0A0C2S2F1_9BACL</name>
<dbReference type="EMBL" id="JXRP01000013">
    <property type="protein sequence ID" value="KIL48194.1"/>
    <property type="molecule type" value="Genomic_DNA"/>
</dbReference>
<dbReference type="OrthoDB" id="9768323at2"/>
<dbReference type="InterPro" id="IPR049517">
    <property type="entry name" value="ACX-like_C"/>
</dbReference>
<sequence>MIRLGVDVGGTFTDLILINEGTDQSWVHKVPSTPSDPSEAVIKGVTEICEMAKIQPSKIDQFFHGTTVATNIVLEHNGANVGMITTEGFRDILHIARHKRPYNFSLYQDLPWQKYPLVERRNRLVVPERVSAAGEVITSLDEEKTREQVRKLKDAKVDSIAVCFVFSFKNPSHESRVKEIIQEEFPEAYLSISNEILPQYREYERFSTVALNAFIGPKVSRYIKRLEEVLDEMEVSTSVHLMQSNGGIATSEVAAEKPINLLLSGPVAGLIGGIKAAKNAGFDNVITLDIGGTSADIGVAPNGEMRMRHLLDTRIGEYNAMVPMVDIDAIGAGGGSIAHVDEGGIFRVGPQSAGADPGPACYNRGGALPTSTDAQVILGRIHADSSLAGDMQVVAELSEKAFEEHIAQKLNMTSLEAAAGALKIMTHNMVNAIEMNSVRKGYDPRDFTLVAAGGAGPLFACDIAEELNIPNVVVPPYPGITAAMGLLASDIAYEKVHTLWGSLTHPDVPNISSVIDKLEKESYKALKEDGMRDDQTVLRRVVDCRYSGQGYELRVDAPEGEINDSWVTEVIQRFHQAHLREYASQFPDQEVIAINVRVIGIGLVKSEKEQLFVTEGQEMFSIDEYPQYPVYFWNSDQLEKVQTPFIIRNDIPIGTSLSGPAVIQQKDSTTILPPDCTASFDSYGNIVIDMRQKIEKKFQAYASISK</sequence>
<gene>
    <name evidence="4" type="ORF">KP78_16410</name>
</gene>
<evidence type="ECO:0000313" key="5">
    <source>
        <dbReference type="Proteomes" id="UP000031938"/>
    </source>
</evidence>
<dbReference type="Proteomes" id="UP000031938">
    <property type="component" value="Unassembled WGS sequence"/>
</dbReference>
<dbReference type="PANTHER" id="PTHR11365:SF23">
    <property type="entry name" value="HYPOTHETICAL 5-OXOPROLINASE (EUROFUNG)-RELATED"/>
    <property type="match status" value="1"/>
</dbReference>
<dbReference type="GO" id="GO:0017168">
    <property type="term" value="F:5-oxoprolinase (ATP-hydrolyzing) activity"/>
    <property type="evidence" value="ECO:0007669"/>
    <property type="project" value="TreeGrafter"/>
</dbReference>
<reference evidence="4 5" key="1">
    <citation type="submission" date="2015-01" db="EMBL/GenBank/DDBJ databases">
        <title>Genome sequencing of Jeotgalibacillus soli.</title>
        <authorList>
            <person name="Goh K.M."/>
            <person name="Chan K.-G."/>
            <person name="Yaakop A.S."/>
            <person name="Ee R."/>
            <person name="Gan H.M."/>
            <person name="Chan C.S."/>
        </authorList>
    </citation>
    <scope>NUCLEOTIDE SEQUENCE [LARGE SCALE GENOMIC DNA]</scope>
    <source>
        <strain evidence="4 5">P9</strain>
    </source>
</reference>
<keyword evidence="4" id="KW-0548">Nucleotidyltransferase</keyword>
<dbReference type="PANTHER" id="PTHR11365">
    <property type="entry name" value="5-OXOPROLINASE RELATED"/>
    <property type="match status" value="1"/>
</dbReference>
<dbReference type="GO" id="GO:0005829">
    <property type="term" value="C:cytosol"/>
    <property type="evidence" value="ECO:0007669"/>
    <property type="project" value="TreeGrafter"/>
</dbReference>
<dbReference type="SUPFAM" id="SSF53067">
    <property type="entry name" value="Actin-like ATPase domain"/>
    <property type="match status" value="1"/>
</dbReference>
<dbReference type="AlphaFoldDB" id="A0A0C2S2F1"/>
<dbReference type="InterPro" id="IPR002821">
    <property type="entry name" value="Hydantoinase_A"/>
</dbReference>
<dbReference type="Pfam" id="PF19278">
    <property type="entry name" value="Hydant_A_C"/>
    <property type="match status" value="1"/>
</dbReference>
<dbReference type="InterPro" id="IPR045079">
    <property type="entry name" value="Oxoprolinase-like"/>
</dbReference>
<dbReference type="GO" id="GO:0003899">
    <property type="term" value="F:DNA-directed RNA polymerase activity"/>
    <property type="evidence" value="ECO:0007669"/>
    <property type="project" value="UniProtKB-EC"/>
</dbReference>
<evidence type="ECO:0000313" key="4">
    <source>
        <dbReference type="EMBL" id="KIL48194.1"/>
    </source>
</evidence>
<feature type="domain" description="Acetophenone carboxylase-like C-terminal" evidence="3">
    <location>
        <begin position="511"/>
        <end position="683"/>
    </location>
</feature>
<protein>
    <submittedName>
        <fullName evidence="4">N-methylhydantoinase</fullName>
        <ecNumber evidence="4">2.7.7.6</ecNumber>
    </submittedName>
</protein>
<dbReference type="EC" id="2.7.7.6" evidence="4"/>
<dbReference type="GO" id="GO:0006749">
    <property type="term" value="P:glutathione metabolic process"/>
    <property type="evidence" value="ECO:0007669"/>
    <property type="project" value="TreeGrafter"/>
</dbReference>
<keyword evidence="4" id="KW-0808">Transferase</keyword>
<keyword evidence="5" id="KW-1185">Reference proteome</keyword>
<proteinExistence type="predicted"/>
<feature type="domain" description="Hydantoinase A/oxoprolinase" evidence="1">
    <location>
        <begin position="205"/>
        <end position="494"/>
    </location>
</feature>
<evidence type="ECO:0000259" key="2">
    <source>
        <dbReference type="Pfam" id="PF05378"/>
    </source>
</evidence>
<dbReference type="PATRIC" id="fig|889306.3.peg.1648"/>
<dbReference type="Pfam" id="PF05378">
    <property type="entry name" value="Hydant_A_N"/>
    <property type="match status" value="1"/>
</dbReference>
<evidence type="ECO:0000259" key="3">
    <source>
        <dbReference type="Pfam" id="PF19278"/>
    </source>
</evidence>
<accession>A0A0C2S2F1</accession>
<feature type="domain" description="Hydantoinase/oxoprolinase N-terminal" evidence="2">
    <location>
        <begin position="3"/>
        <end position="184"/>
    </location>
</feature>
<dbReference type="STRING" id="889306.KP78_16410"/>
<dbReference type="RefSeq" id="WP_052474696.1">
    <property type="nucleotide sequence ID" value="NZ_JXRP01000013.1"/>
</dbReference>
<dbReference type="InterPro" id="IPR008040">
    <property type="entry name" value="Hydant_A_N"/>
</dbReference>
<comment type="caution">
    <text evidence="4">The sequence shown here is derived from an EMBL/GenBank/DDBJ whole genome shotgun (WGS) entry which is preliminary data.</text>
</comment>
<dbReference type="InterPro" id="IPR043129">
    <property type="entry name" value="ATPase_NBD"/>
</dbReference>
<organism evidence="4 5">
    <name type="scientific">Jeotgalibacillus soli</name>
    <dbReference type="NCBI Taxonomy" id="889306"/>
    <lineage>
        <taxon>Bacteria</taxon>
        <taxon>Bacillati</taxon>
        <taxon>Bacillota</taxon>
        <taxon>Bacilli</taxon>
        <taxon>Bacillales</taxon>
        <taxon>Caryophanaceae</taxon>
        <taxon>Jeotgalibacillus</taxon>
    </lineage>
</organism>
<evidence type="ECO:0000259" key="1">
    <source>
        <dbReference type="Pfam" id="PF01968"/>
    </source>
</evidence>